<protein>
    <submittedName>
        <fullName evidence="1">Uncharacterized protein</fullName>
    </submittedName>
</protein>
<reference evidence="1" key="1">
    <citation type="journal article" date="2014" name="Front. Microbiol.">
        <title>High frequency of phylogenetically diverse reductive dehalogenase-homologous genes in deep subseafloor sedimentary metagenomes.</title>
        <authorList>
            <person name="Kawai M."/>
            <person name="Futagami T."/>
            <person name="Toyoda A."/>
            <person name="Takaki Y."/>
            <person name="Nishi S."/>
            <person name="Hori S."/>
            <person name="Arai W."/>
            <person name="Tsubouchi T."/>
            <person name="Morono Y."/>
            <person name="Uchiyama I."/>
            <person name="Ito T."/>
            <person name="Fujiyama A."/>
            <person name="Inagaki F."/>
            <person name="Takami H."/>
        </authorList>
    </citation>
    <scope>NUCLEOTIDE SEQUENCE</scope>
    <source>
        <strain evidence="1">Expedition CK06-06</strain>
    </source>
</reference>
<feature type="non-terminal residue" evidence="1">
    <location>
        <position position="396"/>
    </location>
</feature>
<feature type="non-terminal residue" evidence="1">
    <location>
        <position position="1"/>
    </location>
</feature>
<name>X0T378_9ZZZZ</name>
<dbReference type="AlphaFoldDB" id="X0T378"/>
<sequence length="396" mass="43881">TKFIIGEEVKEIKVEYYTPAPLALEKNISKYKKQIIVYSDTHYDNILTYTSITESSKKAIKLYWLINGSRRLVTNISYIDSNNNSKIDRIEWITPYLSNQTYEVEITVLNVQSYPTIGGNWTVAFNTIGTADLAITAVNGTIWSNINEDNDLKFLEVRCGNDILEYEWINDSVFIENYECYETGYEISKVLTSGKHTLEFEFGSQTAYASNDASKGAISTTPGATPFYTINLNPQNCTLNAGQSCSLTWQVNATGALHTPFEFFGITSVDNTDITNVNSTKINITIAEMTISETLSPPRIEINENSSVYGYVNTSDGEPITNHNISIYVDDVRYYYNPTSGLLDTTSSGATTTNASGFYNYTFNSSTAGAKTIKVNATLNNIIGEQTAGLAVYSST</sequence>
<comment type="caution">
    <text evidence="1">The sequence shown here is derived from an EMBL/GenBank/DDBJ whole genome shotgun (WGS) entry which is preliminary data.</text>
</comment>
<dbReference type="EMBL" id="BARS01007343">
    <property type="protein sequence ID" value="GAF81816.1"/>
    <property type="molecule type" value="Genomic_DNA"/>
</dbReference>
<accession>X0T378</accession>
<proteinExistence type="predicted"/>
<evidence type="ECO:0000313" key="1">
    <source>
        <dbReference type="EMBL" id="GAF81816.1"/>
    </source>
</evidence>
<organism evidence="1">
    <name type="scientific">marine sediment metagenome</name>
    <dbReference type="NCBI Taxonomy" id="412755"/>
    <lineage>
        <taxon>unclassified sequences</taxon>
        <taxon>metagenomes</taxon>
        <taxon>ecological metagenomes</taxon>
    </lineage>
</organism>
<gene>
    <name evidence="1" type="ORF">S01H1_14148</name>
</gene>